<proteinExistence type="predicted"/>
<name>A0ABW8QYG0_9PSED</name>
<organism evidence="1 2">
    <name type="scientific">Pseudomonas pergaminensis</name>
    <dbReference type="NCBI Taxonomy" id="2853159"/>
    <lineage>
        <taxon>Bacteria</taxon>
        <taxon>Pseudomonadati</taxon>
        <taxon>Pseudomonadota</taxon>
        <taxon>Gammaproteobacteria</taxon>
        <taxon>Pseudomonadales</taxon>
        <taxon>Pseudomonadaceae</taxon>
        <taxon>Pseudomonas</taxon>
    </lineage>
</organism>
<sequence>MTARVLGKKFQNISINGALIDVATLIAPENNPNGTVLRSLFVSSGGIVMGATKPTVKSDPGYVRVPKEIYTVQEILVPAGSGVFMYTTVDYSIKVEMSWDVLNADGTVA</sequence>
<evidence type="ECO:0000313" key="2">
    <source>
        <dbReference type="Proteomes" id="UP001623008"/>
    </source>
</evidence>
<dbReference type="EMBL" id="JBJHQF010000008">
    <property type="protein sequence ID" value="MFK9004005.1"/>
    <property type="molecule type" value="Genomic_DNA"/>
</dbReference>
<dbReference type="Proteomes" id="UP001623008">
    <property type="component" value="Unassembled WGS sequence"/>
</dbReference>
<protein>
    <submittedName>
        <fullName evidence="1">3-methyladenine DNA glycosylase</fullName>
    </submittedName>
</protein>
<accession>A0ABW8QYG0</accession>
<keyword evidence="2" id="KW-1185">Reference proteome</keyword>
<dbReference type="RefSeq" id="WP_406597065.1">
    <property type="nucleotide sequence ID" value="NZ_JBJHQF010000008.1"/>
</dbReference>
<gene>
    <name evidence="1" type="ORF">ACJEBJ_07720</name>
</gene>
<evidence type="ECO:0000313" key="1">
    <source>
        <dbReference type="EMBL" id="MFK9004005.1"/>
    </source>
</evidence>
<reference evidence="1 2" key="1">
    <citation type="submission" date="2024-11" db="EMBL/GenBank/DDBJ databases">
        <authorList>
            <person name="Lucas J.A."/>
        </authorList>
    </citation>
    <scope>NUCLEOTIDE SEQUENCE [LARGE SCALE GENOMIC DNA]</scope>
    <source>
        <strain evidence="1 2">Z 7.15</strain>
    </source>
</reference>
<comment type="caution">
    <text evidence="1">The sequence shown here is derived from an EMBL/GenBank/DDBJ whole genome shotgun (WGS) entry which is preliminary data.</text>
</comment>